<protein>
    <submittedName>
        <fullName evidence="2">Type IV prepilin peptidase</fullName>
    </submittedName>
</protein>
<sequence length="131" mass="15037">MIMSTIYFISLCMSFILSYYDIKYQEYPIFLWILFTISTIILTPITKVSIVLCLFGILAEVVDINIGSGDFLYLATIGLSLPLHQMFFIIQIGAWLGIIYCLVMRKMKKTIAFLPFLSIAYIIVTSYSLLF</sequence>
<feature type="transmembrane region" description="Helical" evidence="1">
    <location>
        <begin position="29"/>
        <end position="59"/>
    </location>
</feature>
<keyword evidence="1" id="KW-1133">Transmembrane helix</keyword>
<feature type="transmembrane region" description="Helical" evidence="1">
    <location>
        <begin position="6"/>
        <end position="22"/>
    </location>
</feature>
<organism evidence="2 3">
    <name type="scientific">Streptococcus agalactiae MRI Z1-216</name>
    <dbReference type="NCBI Taxonomy" id="1154879"/>
    <lineage>
        <taxon>Bacteria</taxon>
        <taxon>Bacillati</taxon>
        <taxon>Bacillota</taxon>
        <taxon>Bacilli</taxon>
        <taxon>Lactobacillales</taxon>
        <taxon>Streptococcaceae</taxon>
        <taxon>Streptococcus</taxon>
    </lineage>
</organism>
<dbReference type="RefSeq" id="WP_000606044.1">
    <property type="nucleotide sequence ID" value="NZ_ALSF01000083.1"/>
</dbReference>
<proteinExistence type="predicted"/>
<accession>A0AAD3A4V4</accession>
<keyword evidence="1" id="KW-0812">Transmembrane</keyword>
<reference evidence="2 3" key="1">
    <citation type="submission" date="2012-07" db="EMBL/GenBank/DDBJ databases">
        <authorList>
            <person name="Moroni P."/>
            <person name="Richards V.P."/>
            <person name="Durkin S.A.S."/>
            <person name="Kim M."/>
            <person name="Pavinski Bitar P.D."/>
            <person name="Stanhope M.J."/>
            <person name="Town C.D."/>
            <person name="Zadoks R.N."/>
            <person name="Venter J.C."/>
        </authorList>
    </citation>
    <scope>NUCLEOTIDE SEQUENCE [LARGE SCALE GENOMIC DNA]</scope>
    <source>
        <strain evidence="2 3">MRI Z1-216</strain>
    </source>
</reference>
<dbReference type="AlphaFoldDB" id="A0AAD3A4V4"/>
<feature type="transmembrane region" description="Helical" evidence="1">
    <location>
        <begin position="71"/>
        <end position="103"/>
    </location>
</feature>
<keyword evidence="1" id="KW-0472">Membrane</keyword>
<evidence type="ECO:0000256" key="1">
    <source>
        <dbReference type="SAM" id="Phobius"/>
    </source>
</evidence>
<feature type="transmembrane region" description="Helical" evidence="1">
    <location>
        <begin position="110"/>
        <end position="130"/>
    </location>
</feature>
<evidence type="ECO:0000313" key="3">
    <source>
        <dbReference type="Proteomes" id="UP000015176"/>
    </source>
</evidence>
<dbReference type="EMBL" id="ALSF01000083">
    <property type="protein sequence ID" value="EPU38103.1"/>
    <property type="molecule type" value="Genomic_DNA"/>
</dbReference>
<evidence type="ECO:0000313" key="2">
    <source>
        <dbReference type="EMBL" id="EPU38103.1"/>
    </source>
</evidence>
<comment type="caution">
    <text evidence="2">The sequence shown here is derived from an EMBL/GenBank/DDBJ whole genome shotgun (WGS) entry which is preliminary data.</text>
</comment>
<gene>
    <name evidence="2" type="ORF">SAG0164_01000</name>
</gene>
<name>A0AAD3A4V4_STRAG</name>
<dbReference type="Proteomes" id="UP000015176">
    <property type="component" value="Unassembled WGS sequence"/>
</dbReference>